<evidence type="ECO:0000313" key="3">
    <source>
        <dbReference type="EMBL" id="MDQ0537450.1"/>
    </source>
</evidence>
<keyword evidence="1" id="KW-0175">Coiled coil</keyword>
<evidence type="ECO:0000313" key="4">
    <source>
        <dbReference type="Proteomes" id="UP001244552"/>
    </source>
</evidence>
<evidence type="ECO:0000256" key="2">
    <source>
        <dbReference type="SAM" id="MobiDB-lite"/>
    </source>
</evidence>
<proteinExistence type="predicted"/>
<dbReference type="RefSeq" id="WP_209991368.1">
    <property type="nucleotide sequence ID" value="NZ_JAGINO010000051.1"/>
</dbReference>
<feature type="region of interest" description="Disordered" evidence="2">
    <location>
        <begin position="74"/>
        <end position="96"/>
    </location>
</feature>
<reference evidence="3 4" key="1">
    <citation type="submission" date="2023-07" db="EMBL/GenBank/DDBJ databases">
        <title>Genomic Encyclopedia of Type Strains, Phase IV (KMG-IV): sequencing the most valuable type-strain genomes for metagenomic binning, comparative biology and taxonomic classification.</title>
        <authorList>
            <person name="Goeker M."/>
        </authorList>
    </citation>
    <scope>NUCLEOTIDE SEQUENCE [LARGE SCALE GENOMIC DNA]</scope>
    <source>
        <strain evidence="3 4">DSM 19922</strain>
    </source>
</reference>
<evidence type="ECO:0008006" key="5">
    <source>
        <dbReference type="Google" id="ProtNLM"/>
    </source>
</evidence>
<keyword evidence="4" id="KW-1185">Reference proteome</keyword>
<feature type="coiled-coil region" evidence="1">
    <location>
        <begin position="6"/>
        <end position="40"/>
    </location>
</feature>
<dbReference type="EMBL" id="JAUSVU010000051">
    <property type="protein sequence ID" value="MDQ0537450.1"/>
    <property type="molecule type" value="Genomic_DNA"/>
</dbReference>
<comment type="caution">
    <text evidence="3">The sequence shown here is derived from an EMBL/GenBank/DDBJ whole genome shotgun (WGS) entry which is preliminary data.</text>
</comment>
<sequence length="194" mass="21587">MSDKALENAMGRRDELAGRINQAQQQIDEWRRELGRVNQFIQEWHDFAGVPMPIDVTREPARTGLVQLPMVPPAQEEVGAVDPDKPKRARNNSRKEEVAEGARAIISERGQPVLRADLLKALRERGYVIEGSDPDTVLSTMLWRMRHRVARVKTGGYWLAEVPCPDAGYEPVPEGGGQIDLVDLESDGSPAVEA</sequence>
<organism evidence="3 4">
    <name type="scientific">Azospirillum picis</name>
    <dbReference type="NCBI Taxonomy" id="488438"/>
    <lineage>
        <taxon>Bacteria</taxon>
        <taxon>Pseudomonadati</taxon>
        <taxon>Pseudomonadota</taxon>
        <taxon>Alphaproteobacteria</taxon>
        <taxon>Rhodospirillales</taxon>
        <taxon>Azospirillaceae</taxon>
        <taxon>Azospirillum</taxon>
    </lineage>
</organism>
<protein>
    <recommendedName>
        <fullName evidence="5">HTH HARE-type domain-containing protein</fullName>
    </recommendedName>
</protein>
<gene>
    <name evidence="3" type="ORF">QO018_006355</name>
</gene>
<name>A0ABU0MVG0_9PROT</name>
<accession>A0ABU0MVG0</accession>
<dbReference type="Proteomes" id="UP001244552">
    <property type="component" value="Unassembled WGS sequence"/>
</dbReference>
<feature type="region of interest" description="Disordered" evidence="2">
    <location>
        <begin position="173"/>
        <end position="194"/>
    </location>
</feature>
<evidence type="ECO:0000256" key="1">
    <source>
        <dbReference type="SAM" id="Coils"/>
    </source>
</evidence>